<dbReference type="GO" id="GO:0005524">
    <property type="term" value="F:ATP binding"/>
    <property type="evidence" value="ECO:0007669"/>
    <property type="project" value="UniProtKB-KW"/>
</dbReference>
<evidence type="ECO:0000256" key="4">
    <source>
        <dbReference type="ARBA" id="ARBA00022741"/>
    </source>
</evidence>
<dbReference type="PANTHER" id="PTHR42711:SF5">
    <property type="entry name" value="ABC TRANSPORTER ATP-BINDING PROTEIN NATA"/>
    <property type="match status" value="1"/>
</dbReference>
<comment type="similarity">
    <text evidence="1">Belongs to the ABC transporter superfamily.</text>
</comment>
<evidence type="ECO:0000259" key="6">
    <source>
        <dbReference type="PROSITE" id="PS50893"/>
    </source>
</evidence>
<keyword evidence="4" id="KW-0547">Nucleotide-binding</keyword>
<dbReference type="PANTHER" id="PTHR42711">
    <property type="entry name" value="ABC TRANSPORTER ATP-BINDING PROTEIN"/>
    <property type="match status" value="1"/>
</dbReference>
<evidence type="ECO:0000256" key="3">
    <source>
        <dbReference type="ARBA" id="ARBA00022458"/>
    </source>
</evidence>
<evidence type="ECO:0000256" key="5">
    <source>
        <dbReference type="ARBA" id="ARBA00022840"/>
    </source>
</evidence>
<dbReference type="Pfam" id="PF00005">
    <property type="entry name" value="ABC_tran"/>
    <property type="match status" value="1"/>
</dbReference>
<dbReference type="EMBL" id="JACHYB010000001">
    <property type="protein sequence ID" value="MBB3187653.1"/>
    <property type="molecule type" value="Genomic_DNA"/>
</dbReference>
<keyword evidence="5 7" id="KW-0067">ATP-binding</keyword>
<accession>A0A7W5H1J3</accession>
<sequence>MIEINKLTKKFGVYTAVNIPELKIEKGEIVGLIGNNGAGKTTTFRLMLDLLEADRGNVLMKGKDVSKDEEWKTYTGSFIDSNFLIDFFTPDEYFGFIGKVYKLKNNEIKERVAMFEKFASGEILNQKKYIRHFSSGNRQKIGIIAAMMIHPEILILDEPFNFLDPSSQIEMKHLLQSLNAQCGTTIILSSHNLNYVSDVSSRILLMERGDIIQDVKNNTPENIAAIFRYFEK</sequence>
<reference evidence="7 8" key="1">
    <citation type="submission" date="2020-08" db="EMBL/GenBank/DDBJ databases">
        <title>Genomic Encyclopedia of Type Strains, Phase IV (KMG-IV): sequencing the most valuable type-strain genomes for metagenomic binning, comparative biology and taxonomic classification.</title>
        <authorList>
            <person name="Goeker M."/>
        </authorList>
    </citation>
    <scope>NUCLEOTIDE SEQUENCE [LARGE SCALE GENOMIC DNA]</scope>
    <source>
        <strain evidence="7 8">DSM 27471</strain>
    </source>
</reference>
<dbReference type="RefSeq" id="WP_183413395.1">
    <property type="nucleotide sequence ID" value="NZ_JACHYB010000001.1"/>
</dbReference>
<gene>
    <name evidence="7" type="ORF">FHX64_001816</name>
</gene>
<dbReference type="InterPro" id="IPR003439">
    <property type="entry name" value="ABC_transporter-like_ATP-bd"/>
</dbReference>
<dbReference type="CDD" id="cd03230">
    <property type="entry name" value="ABC_DR_subfamily_A"/>
    <property type="match status" value="1"/>
</dbReference>
<evidence type="ECO:0000256" key="1">
    <source>
        <dbReference type="ARBA" id="ARBA00005417"/>
    </source>
</evidence>
<organism evidence="7 8">
    <name type="scientific">Microbacter margulisiae</name>
    <dbReference type="NCBI Taxonomy" id="1350067"/>
    <lineage>
        <taxon>Bacteria</taxon>
        <taxon>Pseudomonadati</taxon>
        <taxon>Bacteroidota</taxon>
        <taxon>Bacteroidia</taxon>
        <taxon>Bacteroidales</taxon>
        <taxon>Porphyromonadaceae</taxon>
        <taxon>Microbacter</taxon>
    </lineage>
</organism>
<dbReference type="PROSITE" id="PS00211">
    <property type="entry name" value="ABC_TRANSPORTER_1"/>
    <property type="match status" value="1"/>
</dbReference>
<dbReference type="Gene3D" id="3.40.50.300">
    <property type="entry name" value="P-loop containing nucleotide triphosphate hydrolases"/>
    <property type="match status" value="1"/>
</dbReference>
<evidence type="ECO:0000256" key="2">
    <source>
        <dbReference type="ARBA" id="ARBA00022448"/>
    </source>
</evidence>
<dbReference type="InterPro" id="IPR003593">
    <property type="entry name" value="AAA+_ATPase"/>
</dbReference>
<keyword evidence="2" id="KW-0813">Transport</keyword>
<dbReference type="InterPro" id="IPR050763">
    <property type="entry name" value="ABC_transporter_ATP-binding"/>
</dbReference>
<dbReference type="Proteomes" id="UP000544222">
    <property type="component" value="Unassembled WGS sequence"/>
</dbReference>
<proteinExistence type="inferred from homology"/>
<keyword evidence="8" id="KW-1185">Reference proteome</keyword>
<comment type="caution">
    <text evidence="7">The sequence shown here is derived from an EMBL/GenBank/DDBJ whole genome shotgun (WGS) entry which is preliminary data.</text>
</comment>
<dbReference type="SUPFAM" id="SSF52540">
    <property type="entry name" value="P-loop containing nucleoside triphosphate hydrolases"/>
    <property type="match status" value="1"/>
</dbReference>
<feature type="domain" description="ABC transporter" evidence="6">
    <location>
        <begin position="2"/>
        <end position="228"/>
    </location>
</feature>
<evidence type="ECO:0000313" key="8">
    <source>
        <dbReference type="Proteomes" id="UP000544222"/>
    </source>
</evidence>
<evidence type="ECO:0000313" key="7">
    <source>
        <dbReference type="EMBL" id="MBB3187653.1"/>
    </source>
</evidence>
<dbReference type="InterPro" id="IPR027417">
    <property type="entry name" value="P-loop_NTPase"/>
</dbReference>
<dbReference type="SMART" id="SM00382">
    <property type="entry name" value="AAA"/>
    <property type="match status" value="1"/>
</dbReference>
<protein>
    <submittedName>
        <fullName evidence="7">ABC-2 type transport system ATP-binding protein</fullName>
    </submittedName>
</protein>
<dbReference type="InterPro" id="IPR017871">
    <property type="entry name" value="ABC_transporter-like_CS"/>
</dbReference>
<dbReference type="PROSITE" id="PS50893">
    <property type="entry name" value="ABC_TRANSPORTER_2"/>
    <property type="match status" value="1"/>
</dbReference>
<name>A0A7W5H1J3_9PORP</name>
<keyword evidence="3" id="KW-0536">Nodulation</keyword>
<dbReference type="GO" id="GO:0016887">
    <property type="term" value="F:ATP hydrolysis activity"/>
    <property type="evidence" value="ECO:0007669"/>
    <property type="project" value="InterPro"/>
</dbReference>
<dbReference type="AlphaFoldDB" id="A0A7W5H1J3"/>